<dbReference type="PROSITE" id="PS51722">
    <property type="entry name" value="G_TR_2"/>
    <property type="match status" value="1"/>
</dbReference>
<dbReference type="GO" id="GO:0005759">
    <property type="term" value="C:mitochondrial matrix"/>
    <property type="evidence" value="ECO:0007669"/>
    <property type="project" value="UniProtKB-ARBA"/>
</dbReference>
<accession>A0A7S2ZUB1</accession>
<dbReference type="GO" id="GO:0005525">
    <property type="term" value="F:GTP binding"/>
    <property type="evidence" value="ECO:0007669"/>
    <property type="project" value="UniProtKB-KW"/>
</dbReference>
<dbReference type="InterPro" id="IPR014721">
    <property type="entry name" value="Ribsml_uS5_D2-typ_fold_subgr"/>
</dbReference>
<dbReference type="PROSITE" id="PS00301">
    <property type="entry name" value="G_TR_1"/>
    <property type="match status" value="1"/>
</dbReference>
<protein>
    <recommendedName>
        <fullName evidence="6">Tr-type G domain-containing protein</fullName>
    </recommendedName>
</protein>
<dbReference type="GO" id="GO:0032790">
    <property type="term" value="P:ribosome disassembly"/>
    <property type="evidence" value="ECO:0007669"/>
    <property type="project" value="TreeGrafter"/>
</dbReference>
<keyword evidence="3" id="KW-0648">Protein biosynthesis</keyword>
<dbReference type="FunFam" id="3.40.50.300:FF:000514">
    <property type="entry name" value="Ribosome-releasing factor 2, mitochondrial"/>
    <property type="match status" value="1"/>
</dbReference>
<dbReference type="SUPFAM" id="SSF54211">
    <property type="entry name" value="Ribosomal protein S5 domain 2-like"/>
    <property type="match status" value="1"/>
</dbReference>
<sequence>MLYNPKGVERGAWMLRNMMRRVSVVTTHNLGRRYAHKTSQNVNYAKALERIRNLGIIAHIDAGKTTTTERMLFYSGVVKNLGDVDEGSTVTDFLRDERERGITIQSAAVAFNWKDHQVNLIDTPGHVDFTLEVERSLRVMDGAVTIIEGVAGVQAQTETVWRQATTYLLPNVIYVNKMDREGANFEHAVQTIRDRLQVKPIVVQIPIFDSNHRFRGVIDIIKKLAIQYSDDDELGLTPRICDVQELNSPELLQKYESAREDFLENLADCDDGIMDKVLEGQDPSQSTVKASLRRATIQRKLFPVLCGASLRNRGVHGLLDATVDYLPSPMDHPSFTVRKFDKSTKTIHVRDADHAAALAFKVTHDKHMGPLVFIRVYSGNLQSRHALYNVTQKQKELPAKFLRVFADSVEEVAAATLGGVYAVTGMKVTRTGDTLTLASQRFHAELDSIQVPEAVFFVALEAETKMDEEKLNEALALMLREDPSLTVIVNKETGQTLLGGMGELHLEIVVNRLRRDHQVELRMGKPRVAYRELVEREFEIKHRYDHVFGSERLEATLTVRVSRNEGMGKNTINLAKSVLALGEEHAEAIRDGVRSALEAGPTIGLPLVGANVDVLEIPEEELDELRAAKPVSLQACAGAAVRAALRASGTGIVEPVMKVELNVPERFVSDVIRDLSRRRGTVESVSTKGSATYRHASLVSLAPLQELIGYSTSVRSATQGAAAFSIHFETYGRPDAGHEEKILKEVRGY</sequence>
<dbReference type="Gene3D" id="3.30.230.10">
    <property type="match status" value="1"/>
</dbReference>
<dbReference type="Pfam" id="PF00009">
    <property type="entry name" value="GTP_EFTU"/>
    <property type="match status" value="1"/>
</dbReference>
<evidence type="ECO:0000256" key="1">
    <source>
        <dbReference type="ARBA" id="ARBA00022741"/>
    </source>
</evidence>
<dbReference type="NCBIfam" id="TIGR00231">
    <property type="entry name" value="small_GTP"/>
    <property type="match status" value="1"/>
</dbReference>
<evidence type="ECO:0000256" key="3">
    <source>
        <dbReference type="ARBA" id="ARBA00022917"/>
    </source>
</evidence>
<dbReference type="Gene3D" id="2.40.30.10">
    <property type="entry name" value="Translation factors"/>
    <property type="match status" value="1"/>
</dbReference>
<reference evidence="8" key="1">
    <citation type="submission" date="2021-01" db="EMBL/GenBank/DDBJ databases">
        <authorList>
            <person name="Corre E."/>
            <person name="Pelletier E."/>
            <person name="Niang G."/>
            <person name="Scheremetjew M."/>
            <person name="Finn R."/>
            <person name="Kale V."/>
            <person name="Holt S."/>
            <person name="Cochrane G."/>
            <person name="Meng A."/>
            <person name="Brown T."/>
            <person name="Cohen L."/>
        </authorList>
    </citation>
    <scope>NUCLEOTIDE SEQUENCE</scope>
    <source>
        <strain evidence="8">CCMP 769</strain>
    </source>
</reference>
<dbReference type="FunFam" id="3.30.70.240:FF:000001">
    <property type="entry name" value="Elongation factor G"/>
    <property type="match status" value="1"/>
</dbReference>
<feature type="domain" description="Tr-type G" evidence="6">
    <location>
        <begin position="49"/>
        <end position="330"/>
    </location>
</feature>
<dbReference type="InterPro" id="IPR020568">
    <property type="entry name" value="Ribosomal_Su5_D2-typ_SF"/>
</dbReference>
<dbReference type="InterPro" id="IPR005517">
    <property type="entry name" value="Transl_elong_EFG/EF2_IV"/>
</dbReference>
<dbReference type="GO" id="GO:0032543">
    <property type="term" value="P:mitochondrial translation"/>
    <property type="evidence" value="ECO:0007669"/>
    <property type="project" value="TreeGrafter"/>
</dbReference>
<dbReference type="PANTHER" id="PTHR43261:SF1">
    <property type="entry name" value="RIBOSOME-RELEASING FACTOR 2, MITOCHONDRIAL"/>
    <property type="match status" value="1"/>
</dbReference>
<dbReference type="InterPro" id="IPR035649">
    <property type="entry name" value="EFG_V"/>
</dbReference>
<dbReference type="EMBL" id="HBHW01025502">
    <property type="protein sequence ID" value="CAE0051791.1"/>
    <property type="molecule type" value="Transcribed_RNA"/>
</dbReference>
<evidence type="ECO:0000259" key="6">
    <source>
        <dbReference type="PROSITE" id="PS51722"/>
    </source>
</evidence>
<dbReference type="InterPro" id="IPR031157">
    <property type="entry name" value="G_TR_CS"/>
</dbReference>
<name>A0A7S2ZUB1_9RHOD</name>
<dbReference type="SUPFAM" id="SSF50447">
    <property type="entry name" value="Translation proteins"/>
    <property type="match status" value="1"/>
</dbReference>
<evidence type="ECO:0000313" key="8">
    <source>
        <dbReference type="EMBL" id="CAE0051799.1"/>
    </source>
</evidence>
<evidence type="ECO:0000256" key="2">
    <source>
        <dbReference type="ARBA" id="ARBA00022768"/>
    </source>
</evidence>
<keyword evidence="5" id="KW-0342">GTP-binding</keyword>
<dbReference type="GO" id="GO:0003746">
    <property type="term" value="F:translation elongation factor activity"/>
    <property type="evidence" value="ECO:0007669"/>
    <property type="project" value="UniProtKB-KW"/>
</dbReference>
<keyword evidence="4" id="KW-0496">Mitochondrion</keyword>
<evidence type="ECO:0000313" key="9">
    <source>
        <dbReference type="EMBL" id="CAE0051800.1"/>
    </source>
</evidence>
<dbReference type="SUPFAM" id="SSF54980">
    <property type="entry name" value="EF-G C-terminal domain-like"/>
    <property type="match status" value="2"/>
</dbReference>
<dbReference type="InterPro" id="IPR005225">
    <property type="entry name" value="Small_GTP-bd"/>
</dbReference>
<dbReference type="CDD" id="cd03713">
    <property type="entry name" value="EFG_mtEFG_C"/>
    <property type="match status" value="1"/>
</dbReference>
<dbReference type="GO" id="GO:0003924">
    <property type="term" value="F:GTPase activity"/>
    <property type="evidence" value="ECO:0007669"/>
    <property type="project" value="InterPro"/>
</dbReference>
<dbReference type="Pfam" id="PF22042">
    <property type="entry name" value="EF-G_D2"/>
    <property type="match status" value="1"/>
</dbReference>
<dbReference type="InterPro" id="IPR027417">
    <property type="entry name" value="P-loop_NTPase"/>
</dbReference>
<proteinExistence type="predicted"/>
<dbReference type="Gene3D" id="3.30.70.870">
    <property type="entry name" value="Elongation Factor G (Translational Gtpase), domain 3"/>
    <property type="match status" value="1"/>
</dbReference>
<dbReference type="SMART" id="SM00838">
    <property type="entry name" value="EFG_C"/>
    <property type="match status" value="1"/>
</dbReference>
<evidence type="ECO:0000313" key="7">
    <source>
        <dbReference type="EMBL" id="CAE0051791.1"/>
    </source>
</evidence>
<dbReference type="Gene3D" id="3.40.50.300">
    <property type="entry name" value="P-loop containing nucleotide triphosphate hydrolases"/>
    <property type="match status" value="1"/>
</dbReference>
<dbReference type="Pfam" id="PF14492">
    <property type="entry name" value="EFG_III"/>
    <property type="match status" value="1"/>
</dbReference>
<dbReference type="AlphaFoldDB" id="A0A7S2ZUB1"/>
<dbReference type="InterPro" id="IPR041095">
    <property type="entry name" value="EFG_II"/>
</dbReference>
<gene>
    <name evidence="7" type="ORF">RMAR00112_LOCUS19791</name>
    <name evidence="8" type="ORF">RMAR00112_LOCUS19799</name>
    <name evidence="9" type="ORF">RMAR00112_LOCUS19800</name>
    <name evidence="10" type="ORF">RMAR00112_LOCUS19805</name>
</gene>
<dbReference type="EMBL" id="HBHW01025516">
    <property type="protein sequence ID" value="CAE0051805.1"/>
    <property type="molecule type" value="Transcribed_RNA"/>
</dbReference>
<dbReference type="EMBL" id="HBHW01025510">
    <property type="protein sequence ID" value="CAE0051799.1"/>
    <property type="molecule type" value="Transcribed_RNA"/>
</dbReference>
<dbReference type="InterPro" id="IPR009022">
    <property type="entry name" value="EFG_III"/>
</dbReference>
<evidence type="ECO:0000256" key="4">
    <source>
        <dbReference type="ARBA" id="ARBA00023128"/>
    </source>
</evidence>
<dbReference type="FunFam" id="3.30.70.870:FF:000001">
    <property type="entry name" value="Elongation factor G"/>
    <property type="match status" value="1"/>
</dbReference>
<dbReference type="InterPro" id="IPR035647">
    <property type="entry name" value="EFG_III/V"/>
</dbReference>
<dbReference type="Pfam" id="PF03764">
    <property type="entry name" value="EFG_IV"/>
    <property type="match status" value="1"/>
</dbReference>
<evidence type="ECO:0000256" key="5">
    <source>
        <dbReference type="ARBA" id="ARBA00023134"/>
    </source>
</evidence>
<dbReference type="InterPro" id="IPR053905">
    <property type="entry name" value="EF-G-like_DII"/>
</dbReference>
<keyword evidence="1" id="KW-0547">Nucleotide-binding</keyword>
<dbReference type="SUPFAM" id="SSF52540">
    <property type="entry name" value="P-loop containing nucleoside triphosphate hydrolases"/>
    <property type="match status" value="1"/>
</dbReference>
<dbReference type="InterPro" id="IPR009000">
    <property type="entry name" value="Transl_B-barrel_sf"/>
</dbReference>
<dbReference type="EMBL" id="HBHW01025511">
    <property type="protein sequence ID" value="CAE0051800.1"/>
    <property type="molecule type" value="Transcribed_RNA"/>
</dbReference>
<dbReference type="InterPro" id="IPR000640">
    <property type="entry name" value="EFG_V-like"/>
</dbReference>
<dbReference type="SMART" id="SM00889">
    <property type="entry name" value="EFG_IV"/>
    <property type="match status" value="1"/>
</dbReference>
<dbReference type="PRINTS" id="PR00315">
    <property type="entry name" value="ELONGATNFCT"/>
</dbReference>
<dbReference type="InterPro" id="IPR000795">
    <property type="entry name" value="T_Tr_GTP-bd_dom"/>
</dbReference>
<keyword evidence="2" id="KW-0251">Elongation factor</keyword>
<dbReference type="Pfam" id="PF00679">
    <property type="entry name" value="EFG_C"/>
    <property type="match status" value="1"/>
</dbReference>
<dbReference type="CDD" id="cd01886">
    <property type="entry name" value="EF-G"/>
    <property type="match status" value="1"/>
</dbReference>
<dbReference type="PANTHER" id="PTHR43261">
    <property type="entry name" value="TRANSLATION ELONGATION FACTOR G-RELATED"/>
    <property type="match status" value="1"/>
</dbReference>
<dbReference type="CDD" id="cd16262">
    <property type="entry name" value="EFG_III"/>
    <property type="match status" value="1"/>
</dbReference>
<dbReference type="Gene3D" id="3.30.70.240">
    <property type="match status" value="1"/>
</dbReference>
<evidence type="ECO:0000313" key="10">
    <source>
        <dbReference type="EMBL" id="CAE0051805.1"/>
    </source>
</evidence>
<organism evidence="8">
    <name type="scientific">Rhodosorus marinus</name>
    <dbReference type="NCBI Taxonomy" id="101924"/>
    <lineage>
        <taxon>Eukaryota</taxon>
        <taxon>Rhodophyta</taxon>
        <taxon>Stylonematophyceae</taxon>
        <taxon>Stylonematales</taxon>
        <taxon>Stylonemataceae</taxon>
        <taxon>Rhodosorus</taxon>
    </lineage>
</organism>